<evidence type="ECO:0000256" key="1">
    <source>
        <dbReference type="SAM" id="Phobius"/>
    </source>
</evidence>
<evidence type="ECO:0000313" key="2">
    <source>
        <dbReference type="EMBL" id="BAN03007.1"/>
    </source>
</evidence>
<proteinExistence type="predicted"/>
<dbReference type="KEGG" id="aym:YM304_26930"/>
<sequence>MLGGQFPVPVLNAAAGLSLSTTSVARMEDSSLATPSSADGGMPFSDAELTELALAADPSIEPDVDAVPFGAGDPGAALLPEWYMPATLRAEAFGATRRRRAWMVWAIIASLLIVNGYGLCVTYGFPEIAW</sequence>
<accession>A0A6C7E8G5</accession>
<keyword evidence="3" id="KW-1185">Reference proteome</keyword>
<keyword evidence="1" id="KW-0472">Membrane</keyword>
<organism evidence="2 3">
    <name type="scientific">Ilumatobacter coccineus (strain NBRC 103263 / KCTC 29153 / YM16-304)</name>
    <dbReference type="NCBI Taxonomy" id="1313172"/>
    <lineage>
        <taxon>Bacteria</taxon>
        <taxon>Bacillati</taxon>
        <taxon>Actinomycetota</taxon>
        <taxon>Acidimicrobiia</taxon>
        <taxon>Acidimicrobiales</taxon>
        <taxon>Ilumatobacteraceae</taxon>
        <taxon>Ilumatobacter</taxon>
    </lineage>
</organism>
<evidence type="ECO:0000313" key="3">
    <source>
        <dbReference type="Proteomes" id="UP000011863"/>
    </source>
</evidence>
<keyword evidence="1" id="KW-0812">Transmembrane</keyword>
<gene>
    <name evidence="2" type="ORF">YM304_26930</name>
</gene>
<feature type="transmembrane region" description="Helical" evidence="1">
    <location>
        <begin position="102"/>
        <end position="125"/>
    </location>
</feature>
<name>A0A6C7E8G5_ILUCY</name>
<keyword evidence="1" id="KW-1133">Transmembrane helix</keyword>
<dbReference type="Proteomes" id="UP000011863">
    <property type="component" value="Chromosome"/>
</dbReference>
<protein>
    <submittedName>
        <fullName evidence="2">Uncharacterized protein</fullName>
    </submittedName>
</protein>
<dbReference type="EMBL" id="AP012057">
    <property type="protein sequence ID" value="BAN03007.1"/>
    <property type="molecule type" value="Genomic_DNA"/>
</dbReference>
<dbReference type="AlphaFoldDB" id="A0A6C7E8G5"/>
<reference evidence="2 3" key="1">
    <citation type="journal article" date="2013" name="Int. J. Syst. Evol. Microbiol.">
        <title>Ilumatobacter nonamiense sp. nov. and Ilumatobacter coccineum sp. nov., isolated from seashore sand.</title>
        <authorList>
            <person name="Matsumoto A."/>
            <person name="Kasai H."/>
            <person name="Matsuo Y."/>
            <person name="Shizuri Y."/>
            <person name="Ichikawa N."/>
            <person name="Fujita N."/>
            <person name="Omura S."/>
            <person name="Takahashi Y."/>
        </authorList>
    </citation>
    <scope>NUCLEOTIDE SEQUENCE [LARGE SCALE GENOMIC DNA]</scope>
    <source>
        <strain evidence="3">NBRC 103263 / KCTC 29153 / YM16-304</strain>
    </source>
</reference>